<reference evidence="1" key="1">
    <citation type="submission" date="2024-07" db="EMBL/GenBank/DDBJ databases">
        <title>A survey of Mimosa microsymbionts across Brazilian biomes reveals a high diversity of Paraburkholderia nodulating endemic species, but also that Cupriavidus is common as a symbiont of widespread species.</title>
        <authorList>
            <person name="Rouws L."/>
            <person name="Barauna A."/>
            <person name="Beukes C."/>
            <person name="Rouws J.R.C."/>
            <person name="De Faria S.M."/>
            <person name="Gross E."/>
            <person name="Bueno Dos Reis Junior F."/>
            <person name="Simon M.F."/>
            <person name="Maluk M."/>
            <person name="Odee D.W."/>
            <person name="Kenicer G."/>
            <person name="Young J.P.W."/>
            <person name="Reis V.M."/>
            <person name="Zilli J."/>
            <person name="James E.K."/>
        </authorList>
    </citation>
    <scope>NUCLEOTIDE SEQUENCE</scope>
    <source>
        <strain evidence="1">EG181B</strain>
    </source>
</reference>
<keyword evidence="2" id="KW-1185">Reference proteome</keyword>
<name>A0ACC6U680_9BURK</name>
<evidence type="ECO:0000313" key="2">
    <source>
        <dbReference type="Proteomes" id="UP001558850"/>
    </source>
</evidence>
<accession>A0ACC6U680</accession>
<dbReference type="Proteomes" id="UP001558850">
    <property type="component" value="Unassembled WGS sequence"/>
</dbReference>
<evidence type="ECO:0000313" key="1">
    <source>
        <dbReference type="EMBL" id="MEX3935160.1"/>
    </source>
</evidence>
<dbReference type="EMBL" id="JBFRCH010000018">
    <property type="protein sequence ID" value="MEX3935160.1"/>
    <property type="molecule type" value="Genomic_DNA"/>
</dbReference>
<organism evidence="1 2">
    <name type="scientific">Paraburkholderia phymatum</name>
    <dbReference type="NCBI Taxonomy" id="148447"/>
    <lineage>
        <taxon>Bacteria</taxon>
        <taxon>Pseudomonadati</taxon>
        <taxon>Pseudomonadota</taxon>
        <taxon>Betaproteobacteria</taxon>
        <taxon>Burkholderiales</taxon>
        <taxon>Burkholderiaceae</taxon>
        <taxon>Paraburkholderia</taxon>
    </lineage>
</organism>
<gene>
    <name evidence="1" type="ORF">AB4Y32_25775</name>
</gene>
<protein>
    <submittedName>
        <fullName evidence="1">LysR substrate-binding domain-containing protein</fullName>
    </submittedName>
</protein>
<proteinExistence type="predicted"/>
<comment type="caution">
    <text evidence="1">The sequence shown here is derived from an EMBL/GenBank/DDBJ whole genome shotgun (WGS) entry which is preliminary data.</text>
</comment>
<sequence>MRRLPPLHALQVFEMVARHRSFTRAAEYLYLTQGAVSRQILALEDYYQFPLFIRGPKGLTLTAEGEMLLPTVRESFGRIEEVSLRLTRQRTDVALKVPTCVMRWMLPRIMRFQVEHPDLQLQITTTWQHDVDFQAEPFDAAIIYGSSPGVDVHAVPLFEEQITPVCAPELLGKTPLKCVDDLAQFTLLHPTRDHRDWKLWLDHAGASGVDANLGPSFDTLDLATNAAMQGFGVAISDRTLVSEDVAARRLVMPFDTFVETGSRYYFAYPDCVAGQPKMKILSEWIAVNRAQPAHPVDVADSRGDAHA</sequence>